<accession>A0A0F9KXG8</accession>
<protein>
    <recommendedName>
        <fullName evidence="1">Restriction endonuclease type IV Mrr domain-containing protein</fullName>
    </recommendedName>
</protein>
<dbReference type="AlphaFoldDB" id="A0A0F9KXG8"/>
<dbReference type="Pfam" id="PF04471">
    <property type="entry name" value="Mrr_cat"/>
    <property type="match status" value="1"/>
</dbReference>
<name>A0A0F9KXG8_9ZZZZ</name>
<dbReference type="GO" id="GO:0009307">
    <property type="term" value="P:DNA restriction-modification system"/>
    <property type="evidence" value="ECO:0007669"/>
    <property type="project" value="InterPro"/>
</dbReference>
<reference evidence="2" key="1">
    <citation type="journal article" date="2015" name="Nature">
        <title>Complex archaea that bridge the gap between prokaryotes and eukaryotes.</title>
        <authorList>
            <person name="Spang A."/>
            <person name="Saw J.H."/>
            <person name="Jorgensen S.L."/>
            <person name="Zaremba-Niedzwiedzka K."/>
            <person name="Martijn J."/>
            <person name="Lind A.E."/>
            <person name="van Eijk R."/>
            <person name="Schleper C."/>
            <person name="Guy L."/>
            <person name="Ettema T.J."/>
        </authorList>
    </citation>
    <scope>NUCLEOTIDE SEQUENCE</scope>
</reference>
<organism evidence="2">
    <name type="scientific">marine sediment metagenome</name>
    <dbReference type="NCBI Taxonomy" id="412755"/>
    <lineage>
        <taxon>unclassified sequences</taxon>
        <taxon>metagenomes</taxon>
        <taxon>ecological metagenomes</taxon>
    </lineage>
</organism>
<dbReference type="InterPro" id="IPR007560">
    <property type="entry name" value="Restrct_endonuc_IV_Mrr"/>
</dbReference>
<comment type="caution">
    <text evidence="2">The sequence shown here is derived from an EMBL/GenBank/DDBJ whole genome shotgun (WGS) entry which is preliminary data.</text>
</comment>
<evidence type="ECO:0000313" key="2">
    <source>
        <dbReference type="EMBL" id="KKM20040.1"/>
    </source>
</evidence>
<dbReference type="EMBL" id="LAZR01013853">
    <property type="protein sequence ID" value="KKM20040.1"/>
    <property type="molecule type" value="Genomic_DNA"/>
</dbReference>
<sequence>MLDQISQFKIEIEQCFDSKKHLNKGLKKILNFIAEFFNSDVLFTEENEDFQKLLKIENITKNIFEFLDSIKNVEDLWKDYNFWLTSSIFFYSFWNIIQYFDPNYLIKIKHKLDEISIGIKNQVRKWKTNFKLEFVLNISFLIFKEKVEILDYLEDMKIKMRNTKEGNSINQLFSYISSGIFNVGILRLMEDDFEISSSIILLFLRFGKKNEMNILKKFIESQIYKFWDKIIKLKNSEEVNSFIRDWLCLRLLQIQLNLVLSSYAVYKVDEIDFFNLSPRNFERLLFWIFKKKKGWKNVQWRGASGSEKGKDIFAVKKLNNKNWIIQAKREKNFSRSNFLQEFNKTLIELENYECEGYQIFLARKATDDIYKCGEELERKFKYRIKVKDRSDLNFIIKNNPILLKEFFKYPIKT</sequence>
<feature type="domain" description="Restriction endonuclease type IV Mrr" evidence="1">
    <location>
        <begin position="275"/>
        <end position="346"/>
    </location>
</feature>
<gene>
    <name evidence="2" type="ORF">LCGC14_1649560</name>
</gene>
<evidence type="ECO:0000259" key="1">
    <source>
        <dbReference type="Pfam" id="PF04471"/>
    </source>
</evidence>
<proteinExistence type="predicted"/>
<dbReference type="GO" id="GO:0003677">
    <property type="term" value="F:DNA binding"/>
    <property type="evidence" value="ECO:0007669"/>
    <property type="project" value="InterPro"/>
</dbReference>
<dbReference type="GO" id="GO:0004519">
    <property type="term" value="F:endonuclease activity"/>
    <property type="evidence" value="ECO:0007669"/>
    <property type="project" value="InterPro"/>
</dbReference>